<keyword evidence="2 4" id="KW-0479">Metal-binding</keyword>
<dbReference type="GO" id="GO:0046872">
    <property type="term" value="F:metal ion binding"/>
    <property type="evidence" value="ECO:0007669"/>
    <property type="project" value="UniProtKB-KW"/>
</dbReference>
<gene>
    <name evidence="9" type="ORF">BECKTUN1418D_GA0071000_110910</name>
    <name evidence="8" type="ORF">BECKTUN1418E_GA0071001_10487</name>
    <name evidence="7" type="ORF">BECKTUN1418F_GA0071002_10497</name>
</gene>
<feature type="chain" id="PRO_5033432818" evidence="5">
    <location>
        <begin position="27"/>
        <end position="152"/>
    </location>
</feature>
<evidence type="ECO:0000256" key="2">
    <source>
        <dbReference type="ARBA" id="ARBA00022723"/>
    </source>
</evidence>
<accession>A0A450ZWB3</accession>
<dbReference type="NCBIfam" id="TIGR04485">
    <property type="entry name" value="thiosulf_SoxX"/>
    <property type="match status" value="1"/>
</dbReference>
<dbReference type="InterPro" id="IPR036909">
    <property type="entry name" value="Cyt_c-like_dom_sf"/>
</dbReference>
<protein>
    <submittedName>
        <fullName evidence="8">Sulfur-oxidizing protein SoxX</fullName>
    </submittedName>
</protein>
<dbReference type="GO" id="GO:0009055">
    <property type="term" value="F:electron transfer activity"/>
    <property type="evidence" value="ECO:0007669"/>
    <property type="project" value="InterPro"/>
</dbReference>
<keyword evidence="5" id="KW-0732">Signal</keyword>
<evidence type="ECO:0000256" key="5">
    <source>
        <dbReference type="SAM" id="SignalP"/>
    </source>
</evidence>
<dbReference type="EMBL" id="CAADFY010000049">
    <property type="protein sequence ID" value="VFK54649.1"/>
    <property type="molecule type" value="Genomic_DNA"/>
</dbReference>
<dbReference type="EMBL" id="CAADFX010000109">
    <property type="protein sequence ID" value="VFK59811.1"/>
    <property type="molecule type" value="Genomic_DNA"/>
</dbReference>
<name>A0A450ZWB3_9GAMM</name>
<evidence type="ECO:0000259" key="6">
    <source>
        <dbReference type="PROSITE" id="PS51007"/>
    </source>
</evidence>
<feature type="signal peptide" evidence="5">
    <location>
        <begin position="1"/>
        <end position="26"/>
    </location>
</feature>
<evidence type="ECO:0000256" key="3">
    <source>
        <dbReference type="ARBA" id="ARBA00023004"/>
    </source>
</evidence>
<dbReference type="AlphaFoldDB" id="A0A450ZWB3"/>
<sequence length="152" mass="16775">MNYSTLSRLLVCGLLFIGSAASQTMAVEMVDYKVVETGIPISLTGKPGDPDKGRNLAIQRKKGNCLACHRMPIPEEDDHGNVGPDLANIASRLTTGQLRLRMVDPKRINPATMMPSFYRIHDLHRVAKKFQGKPILTAEEIEDVVAYLATLE</sequence>
<dbReference type="Pfam" id="PF00034">
    <property type="entry name" value="Cytochrom_C"/>
    <property type="match status" value="1"/>
</dbReference>
<dbReference type="EMBL" id="CAADFV010000048">
    <property type="protein sequence ID" value="VFK58094.1"/>
    <property type="molecule type" value="Genomic_DNA"/>
</dbReference>
<evidence type="ECO:0000256" key="1">
    <source>
        <dbReference type="ARBA" id="ARBA00022617"/>
    </source>
</evidence>
<reference evidence="8" key="1">
    <citation type="submission" date="2019-02" db="EMBL/GenBank/DDBJ databases">
        <authorList>
            <person name="Gruber-Vodicka R. H."/>
            <person name="Seah K. B. B."/>
        </authorList>
    </citation>
    <scope>NUCLEOTIDE SEQUENCE</scope>
    <source>
        <strain evidence="9">BECK_BY1</strain>
        <strain evidence="8">BECK_BY2</strain>
        <strain evidence="7">BECK_BY3</strain>
    </source>
</reference>
<keyword evidence="3 4" id="KW-0408">Iron</keyword>
<dbReference type="GO" id="GO:0020037">
    <property type="term" value="F:heme binding"/>
    <property type="evidence" value="ECO:0007669"/>
    <property type="project" value="InterPro"/>
</dbReference>
<evidence type="ECO:0000313" key="8">
    <source>
        <dbReference type="EMBL" id="VFK58094.1"/>
    </source>
</evidence>
<evidence type="ECO:0000256" key="4">
    <source>
        <dbReference type="PROSITE-ProRule" id="PRU00433"/>
    </source>
</evidence>
<dbReference type="InterPro" id="IPR030999">
    <property type="entry name" value="Thiosulf_SoxX"/>
</dbReference>
<keyword evidence="1 4" id="KW-0349">Heme</keyword>
<dbReference type="Gene3D" id="1.10.760.10">
    <property type="entry name" value="Cytochrome c-like domain"/>
    <property type="match status" value="1"/>
</dbReference>
<organism evidence="8">
    <name type="scientific">Candidatus Kentrum sp. TUN</name>
    <dbReference type="NCBI Taxonomy" id="2126343"/>
    <lineage>
        <taxon>Bacteria</taxon>
        <taxon>Pseudomonadati</taxon>
        <taxon>Pseudomonadota</taxon>
        <taxon>Gammaproteobacteria</taxon>
        <taxon>Candidatus Kentrum</taxon>
    </lineage>
</organism>
<evidence type="ECO:0000313" key="7">
    <source>
        <dbReference type="EMBL" id="VFK54649.1"/>
    </source>
</evidence>
<dbReference type="InterPro" id="IPR009056">
    <property type="entry name" value="Cyt_c-like_dom"/>
</dbReference>
<dbReference type="SUPFAM" id="SSF46626">
    <property type="entry name" value="Cytochrome c"/>
    <property type="match status" value="1"/>
</dbReference>
<feature type="domain" description="Cytochrome c" evidence="6">
    <location>
        <begin position="48"/>
        <end position="152"/>
    </location>
</feature>
<dbReference type="PROSITE" id="PS51007">
    <property type="entry name" value="CYTC"/>
    <property type="match status" value="1"/>
</dbReference>
<proteinExistence type="predicted"/>
<evidence type="ECO:0000313" key="9">
    <source>
        <dbReference type="EMBL" id="VFK59811.1"/>
    </source>
</evidence>